<feature type="region of interest" description="Disordered" evidence="1">
    <location>
        <begin position="193"/>
        <end position="231"/>
    </location>
</feature>
<dbReference type="Proteomes" id="UP000578531">
    <property type="component" value="Unassembled WGS sequence"/>
</dbReference>
<evidence type="ECO:0000313" key="2">
    <source>
        <dbReference type="EMBL" id="KAF6235574.1"/>
    </source>
</evidence>
<dbReference type="EMBL" id="JACCJC010000024">
    <property type="protein sequence ID" value="KAF6235574.1"/>
    <property type="molecule type" value="Genomic_DNA"/>
</dbReference>
<evidence type="ECO:0000313" key="3">
    <source>
        <dbReference type="Proteomes" id="UP000578531"/>
    </source>
</evidence>
<accession>A0A8H6FVI1</accession>
<name>A0A8H6FVI1_9LECA</name>
<feature type="compositionally biased region" description="Low complexity" evidence="1">
    <location>
        <begin position="214"/>
        <end position="227"/>
    </location>
</feature>
<sequence>MRGDCDEETAVKWHSSRVPEGYTHFLLVVLSALKQIRKQDQPILSDCDEDGFETACAHFRPRTADVTGKLSQEEINKTVDFCLNAFEYHAPEKHEAVLRRMETAMLANNAEAPAALSTAKTEAQVEEKAIVDPEGLSPDELRILKTIRARQMLRQEDTLSIDSFTSDAINGWLPLVHRGSLVLRKAGAKALRQQTAPLQPSRQAVSDDTSGMKPAKPTPRAAPAFAPNSSPHVALADASANCDGSFGHPL</sequence>
<evidence type="ECO:0000256" key="1">
    <source>
        <dbReference type="SAM" id="MobiDB-lite"/>
    </source>
</evidence>
<proteinExistence type="predicted"/>
<gene>
    <name evidence="2" type="ORF">HO173_006257</name>
</gene>
<dbReference type="AlphaFoldDB" id="A0A8H6FVI1"/>
<reference evidence="2 3" key="1">
    <citation type="journal article" date="2020" name="Genomics">
        <title>Complete, high-quality genomes from long-read metagenomic sequencing of two wolf lichen thalli reveals enigmatic genome architecture.</title>
        <authorList>
            <person name="McKenzie S.K."/>
            <person name="Walston R.F."/>
            <person name="Allen J.L."/>
        </authorList>
    </citation>
    <scope>NUCLEOTIDE SEQUENCE [LARGE SCALE GENOMIC DNA]</scope>
    <source>
        <strain evidence="2">WasteWater2</strain>
    </source>
</reference>
<dbReference type="GeneID" id="59287918"/>
<dbReference type="OrthoDB" id="3340390at2759"/>
<comment type="caution">
    <text evidence="2">The sequence shown here is derived from an EMBL/GenBank/DDBJ whole genome shotgun (WGS) entry which is preliminary data.</text>
</comment>
<organism evidence="2 3">
    <name type="scientific">Letharia columbiana</name>
    <dbReference type="NCBI Taxonomy" id="112416"/>
    <lineage>
        <taxon>Eukaryota</taxon>
        <taxon>Fungi</taxon>
        <taxon>Dikarya</taxon>
        <taxon>Ascomycota</taxon>
        <taxon>Pezizomycotina</taxon>
        <taxon>Lecanoromycetes</taxon>
        <taxon>OSLEUM clade</taxon>
        <taxon>Lecanoromycetidae</taxon>
        <taxon>Lecanorales</taxon>
        <taxon>Lecanorineae</taxon>
        <taxon>Parmeliaceae</taxon>
        <taxon>Letharia</taxon>
    </lineage>
</organism>
<dbReference type="RefSeq" id="XP_037164942.1">
    <property type="nucleotide sequence ID" value="XM_037308168.1"/>
</dbReference>
<feature type="compositionally biased region" description="Polar residues" evidence="1">
    <location>
        <begin position="193"/>
        <end position="209"/>
    </location>
</feature>
<keyword evidence="3" id="KW-1185">Reference proteome</keyword>
<protein>
    <submittedName>
        <fullName evidence="2">Uncharacterized protein</fullName>
    </submittedName>
</protein>